<dbReference type="OMA" id="AYAQIEC"/>
<sequence>MFLFIFLTLAYAQIECHKDDLVTTCSMNSFQAYMITYEKKTSDTMFLFIGAKPGQSSLFFDQLGVGPNSTYEKWTDLGHLMFLDLQGSGYTITTKTPKSIAEYTQQCASAFNTFKDQLDYKFTRLYIVTSGIASKVALELALQLQAYGTILFSPLLNLLENMRQLPSTAYHMGLIDFQERQSLELQVMSLSQPKYSDYQILVNKVSKMSGDMLVSDFRKYELDNSTIILTDIMNTQVVKDKYHAKQQFFKTFNIDIFNNMTDSLSQNIDLEKYLKQTKIICLIPQFSLTTNIQGTLSYLMQYKHFNEQPFLQNVNDNQYAIYVNIGTIYIIYNSGDKIYQDQQDIVKKIIRNL</sequence>
<dbReference type="Proteomes" id="UP000688137">
    <property type="component" value="Unassembled WGS sequence"/>
</dbReference>
<reference evidence="1" key="1">
    <citation type="submission" date="2021-01" db="EMBL/GenBank/DDBJ databases">
        <authorList>
            <consortium name="Genoscope - CEA"/>
            <person name="William W."/>
        </authorList>
    </citation>
    <scope>NUCLEOTIDE SEQUENCE</scope>
</reference>
<gene>
    <name evidence="1" type="ORF">PPRIM_AZ9-3.1.T0270075</name>
</gene>
<proteinExistence type="predicted"/>
<comment type="caution">
    <text evidence="1">The sequence shown here is derived from an EMBL/GenBank/DDBJ whole genome shotgun (WGS) entry which is preliminary data.</text>
</comment>
<name>A0A8S1KUT6_PARPR</name>
<dbReference type="AlphaFoldDB" id="A0A8S1KUT6"/>
<accession>A0A8S1KUT6</accession>
<evidence type="ECO:0000313" key="2">
    <source>
        <dbReference type="Proteomes" id="UP000688137"/>
    </source>
</evidence>
<organism evidence="1 2">
    <name type="scientific">Paramecium primaurelia</name>
    <dbReference type="NCBI Taxonomy" id="5886"/>
    <lineage>
        <taxon>Eukaryota</taxon>
        <taxon>Sar</taxon>
        <taxon>Alveolata</taxon>
        <taxon>Ciliophora</taxon>
        <taxon>Intramacronucleata</taxon>
        <taxon>Oligohymenophorea</taxon>
        <taxon>Peniculida</taxon>
        <taxon>Parameciidae</taxon>
        <taxon>Paramecium</taxon>
    </lineage>
</organism>
<evidence type="ECO:0000313" key="1">
    <source>
        <dbReference type="EMBL" id="CAD8058161.1"/>
    </source>
</evidence>
<protein>
    <submittedName>
        <fullName evidence="1">Uncharacterized protein</fullName>
    </submittedName>
</protein>
<keyword evidence="2" id="KW-1185">Reference proteome</keyword>
<dbReference type="EMBL" id="CAJJDM010000026">
    <property type="protein sequence ID" value="CAD8058161.1"/>
    <property type="molecule type" value="Genomic_DNA"/>
</dbReference>